<evidence type="ECO:0000256" key="3">
    <source>
        <dbReference type="ARBA" id="ARBA00022845"/>
    </source>
</evidence>
<dbReference type="Proteomes" id="UP000676885">
    <property type="component" value="Chromosome"/>
</dbReference>
<keyword evidence="4" id="KW-0282">Flagellum</keyword>
<dbReference type="SUPFAM" id="SSF141457">
    <property type="entry name" value="BH3618-like"/>
    <property type="match status" value="1"/>
</dbReference>
<dbReference type="Pfam" id="PF02623">
    <property type="entry name" value="FliW"/>
    <property type="match status" value="1"/>
</dbReference>
<dbReference type="Gene3D" id="2.30.290.10">
    <property type="entry name" value="BH3618-like"/>
    <property type="match status" value="1"/>
</dbReference>
<dbReference type="GO" id="GO:0006417">
    <property type="term" value="P:regulation of translation"/>
    <property type="evidence" value="ECO:0007669"/>
    <property type="project" value="UniProtKB-KW"/>
</dbReference>
<evidence type="ECO:0000313" key="5">
    <source>
        <dbReference type="Proteomes" id="UP000676885"/>
    </source>
</evidence>
<name>A0A975R1E2_9MICC</name>
<keyword evidence="4" id="KW-0966">Cell projection</keyword>
<keyword evidence="5" id="KW-1185">Reference proteome</keyword>
<dbReference type="InterPro" id="IPR003775">
    <property type="entry name" value="Flagellar_assembly_factor_FliW"/>
</dbReference>
<evidence type="ECO:0000256" key="1">
    <source>
        <dbReference type="ARBA" id="ARBA00022490"/>
    </source>
</evidence>
<sequence>MSSTALTFLAPPPGLAPEVDFALDTVDGADGLYSLVSAAPSAGASGHRLFVLDAAIYLPAYQPEITDEQRASLDLNDAGEARVLVVANSTETGTTVNLLAPIVLNTRTLQCAQVILEGQDWPVRTPLGAFAAA</sequence>
<dbReference type="PANTHER" id="PTHR39190:SF1">
    <property type="entry name" value="FLAGELLAR ASSEMBLY FACTOR FLIW"/>
    <property type="match status" value="1"/>
</dbReference>
<protein>
    <submittedName>
        <fullName evidence="4">Flagellar assembly protein FliW</fullName>
    </submittedName>
</protein>
<reference evidence="4 5" key="1">
    <citation type="submission" date="2021-05" db="EMBL/GenBank/DDBJ databases">
        <title>Novel species in genus Arthrobacter.</title>
        <authorList>
            <person name="Zhang G."/>
        </authorList>
    </citation>
    <scope>NUCLEOTIDE SEQUENCE [LARGE SCALE GENOMIC DNA]</scope>
    <source>
        <strain evidence="5">zg-ZUI227</strain>
    </source>
</reference>
<dbReference type="InterPro" id="IPR024046">
    <property type="entry name" value="Flagellar_assmbl_FliW_dom_sf"/>
</dbReference>
<keyword evidence="3" id="KW-0810">Translation regulation</keyword>
<evidence type="ECO:0000313" key="4">
    <source>
        <dbReference type="EMBL" id="QWC10473.1"/>
    </source>
</evidence>
<keyword evidence="4" id="KW-0969">Cilium</keyword>
<gene>
    <name evidence="4" type="ORF">KKR91_02140</name>
</gene>
<proteinExistence type="predicted"/>
<dbReference type="RefSeq" id="WP_210231335.1">
    <property type="nucleotide sequence ID" value="NZ_CP076022.1"/>
</dbReference>
<keyword evidence="1" id="KW-0963">Cytoplasm</keyword>
<evidence type="ECO:0000256" key="2">
    <source>
        <dbReference type="ARBA" id="ARBA00022795"/>
    </source>
</evidence>
<organism evidence="4 5">
    <name type="scientific">Arthrobacter jiangjiafuii</name>
    <dbReference type="NCBI Taxonomy" id="2817475"/>
    <lineage>
        <taxon>Bacteria</taxon>
        <taxon>Bacillati</taxon>
        <taxon>Actinomycetota</taxon>
        <taxon>Actinomycetes</taxon>
        <taxon>Micrococcales</taxon>
        <taxon>Micrococcaceae</taxon>
        <taxon>Arthrobacter</taxon>
    </lineage>
</organism>
<dbReference type="EMBL" id="CP076022">
    <property type="protein sequence ID" value="QWC10473.1"/>
    <property type="molecule type" value="Genomic_DNA"/>
</dbReference>
<accession>A0A975R1E2</accession>
<dbReference type="GO" id="GO:0044780">
    <property type="term" value="P:bacterial-type flagellum assembly"/>
    <property type="evidence" value="ECO:0007669"/>
    <property type="project" value="InterPro"/>
</dbReference>
<dbReference type="AlphaFoldDB" id="A0A975R1E2"/>
<keyword evidence="2" id="KW-1005">Bacterial flagellum biogenesis</keyword>
<dbReference type="KEGG" id="ajg:KKR91_02140"/>
<dbReference type="PANTHER" id="PTHR39190">
    <property type="entry name" value="FLAGELLAR ASSEMBLY FACTOR FLIW"/>
    <property type="match status" value="1"/>
</dbReference>